<dbReference type="HOGENOM" id="CLU_2533683_0_0_1"/>
<dbReference type="Proteomes" id="UP000054538">
    <property type="component" value="Unassembled WGS sequence"/>
</dbReference>
<dbReference type="AlphaFoldDB" id="A0A0D0CCW9"/>
<accession>A0A0D0CCW9</accession>
<gene>
    <name evidence="1" type="ORF">PAXRUDRAFT_158245</name>
</gene>
<dbReference type="EMBL" id="KN825979">
    <property type="protein sequence ID" value="KIK80597.1"/>
    <property type="molecule type" value="Genomic_DNA"/>
</dbReference>
<name>A0A0D0CCW9_9AGAM</name>
<sequence length="84" mass="9267">SDKLPITTLELPPEIRTFMFNYEGCYLCCPTRIILLDLPCHLFASKCTCLEFFIPPVNSSITCGPQHDARHAGARGAIHVSNCG</sequence>
<feature type="non-terminal residue" evidence="1">
    <location>
        <position position="84"/>
    </location>
</feature>
<reference evidence="2" key="2">
    <citation type="submission" date="2015-01" db="EMBL/GenBank/DDBJ databases">
        <title>Evolutionary Origins and Diversification of the Mycorrhizal Mutualists.</title>
        <authorList>
            <consortium name="DOE Joint Genome Institute"/>
            <consortium name="Mycorrhizal Genomics Consortium"/>
            <person name="Kohler A."/>
            <person name="Kuo A."/>
            <person name="Nagy L.G."/>
            <person name="Floudas D."/>
            <person name="Copeland A."/>
            <person name="Barry K.W."/>
            <person name="Cichocki N."/>
            <person name="Veneault-Fourrey C."/>
            <person name="LaButti K."/>
            <person name="Lindquist E.A."/>
            <person name="Lipzen A."/>
            <person name="Lundell T."/>
            <person name="Morin E."/>
            <person name="Murat C."/>
            <person name="Riley R."/>
            <person name="Ohm R."/>
            <person name="Sun H."/>
            <person name="Tunlid A."/>
            <person name="Henrissat B."/>
            <person name="Grigoriev I.V."/>
            <person name="Hibbett D.S."/>
            <person name="Martin F."/>
        </authorList>
    </citation>
    <scope>NUCLEOTIDE SEQUENCE [LARGE SCALE GENOMIC DNA]</scope>
    <source>
        <strain evidence="2">Ve08.2h10</strain>
    </source>
</reference>
<evidence type="ECO:0000313" key="2">
    <source>
        <dbReference type="Proteomes" id="UP000054538"/>
    </source>
</evidence>
<keyword evidence="2" id="KW-1185">Reference proteome</keyword>
<organism evidence="1 2">
    <name type="scientific">Paxillus rubicundulus Ve08.2h10</name>
    <dbReference type="NCBI Taxonomy" id="930991"/>
    <lineage>
        <taxon>Eukaryota</taxon>
        <taxon>Fungi</taxon>
        <taxon>Dikarya</taxon>
        <taxon>Basidiomycota</taxon>
        <taxon>Agaricomycotina</taxon>
        <taxon>Agaricomycetes</taxon>
        <taxon>Agaricomycetidae</taxon>
        <taxon>Boletales</taxon>
        <taxon>Paxilineae</taxon>
        <taxon>Paxillaceae</taxon>
        <taxon>Paxillus</taxon>
    </lineage>
</organism>
<reference evidence="1 2" key="1">
    <citation type="submission" date="2014-04" db="EMBL/GenBank/DDBJ databases">
        <authorList>
            <consortium name="DOE Joint Genome Institute"/>
            <person name="Kuo A."/>
            <person name="Kohler A."/>
            <person name="Jargeat P."/>
            <person name="Nagy L.G."/>
            <person name="Floudas D."/>
            <person name="Copeland A."/>
            <person name="Barry K.W."/>
            <person name="Cichocki N."/>
            <person name="Veneault-Fourrey C."/>
            <person name="LaButti K."/>
            <person name="Lindquist E.A."/>
            <person name="Lipzen A."/>
            <person name="Lundell T."/>
            <person name="Morin E."/>
            <person name="Murat C."/>
            <person name="Sun H."/>
            <person name="Tunlid A."/>
            <person name="Henrissat B."/>
            <person name="Grigoriev I.V."/>
            <person name="Hibbett D.S."/>
            <person name="Martin F."/>
            <person name="Nordberg H.P."/>
            <person name="Cantor M.N."/>
            <person name="Hua S.X."/>
        </authorList>
    </citation>
    <scope>NUCLEOTIDE SEQUENCE [LARGE SCALE GENOMIC DNA]</scope>
    <source>
        <strain evidence="1 2">Ve08.2h10</strain>
    </source>
</reference>
<evidence type="ECO:0000313" key="1">
    <source>
        <dbReference type="EMBL" id="KIK80597.1"/>
    </source>
</evidence>
<protein>
    <submittedName>
        <fullName evidence="1">Uncharacterized protein</fullName>
    </submittedName>
</protein>
<proteinExistence type="predicted"/>
<dbReference type="InParanoid" id="A0A0D0CCW9"/>